<keyword evidence="4" id="KW-0963">Cytoplasm</keyword>
<evidence type="ECO:0000256" key="8">
    <source>
        <dbReference type="ARBA" id="ARBA00022840"/>
    </source>
</evidence>
<organism evidence="12 13">
    <name type="scientific">candidate division WOR-1 bacterium RIFOXYC2_FULL_46_14</name>
    <dbReference type="NCBI Taxonomy" id="1802587"/>
    <lineage>
        <taxon>Bacteria</taxon>
        <taxon>Bacillati</taxon>
        <taxon>Saganbacteria</taxon>
    </lineage>
</organism>
<dbReference type="SUPFAM" id="SSF52540">
    <property type="entry name" value="P-loop containing nucleoside triphosphate hydrolases"/>
    <property type="match status" value="1"/>
</dbReference>
<dbReference type="PANTHER" id="PTHR33540:SF2">
    <property type="entry name" value="TRNA THREONYLCARBAMOYLADENOSINE BIOSYNTHESIS PROTEIN TSAE"/>
    <property type="match status" value="1"/>
</dbReference>
<proteinExistence type="inferred from homology"/>
<keyword evidence="12" id="KW-0808">Transferase</keyword>
<gene>
    <name evidence="12" type="ORF">A2438_07175</name>
</gene>
<dbReference type="GO" id="GO:0005737">
    <property type="term" value="C:cytoplasm"/>
    <property type="evidence" value="ECO:0007669"/>
    <property type="project" value="UniProtKB-SubCell"/>
</dbReference>
<keyword evidence="8" id="KW-0067">ATP-binding</keyword>
<reference evidence="12 13" key="1">
    <citation type="journal article" date="2016" name="Nat. Commun.">
        <title>Thousands of microbial genomes shed light on interconnected biogeochemical processes in an aquifer system.</title>
        <authorList>
            <person name="Anantharaman K."/>
            <person name="Brown C.T."/>
            <person name="Hug L.A."/>
            <person name="Sharon I."/>
            <person name="Castelle C.J."/>
            <person name="Probst A.J."/>
            <person name="Thomas B.C."/>
            <person name="Singh A."/>
            <person name="Wilkins M.J."/>
            <person name="Karaoz U."/>
            <person name="Brodie E.L."/>
            <person name="Williams K.H."/>
            <person name="Hubbard S.S."/>
            <person name="Banfield J.F."/>
        </authorList>
    </citation>
    <scope>NUCLEOTIDE SEQUENCE [LARGE SCALE GENOMIC DNA]</scope>
</reference>
<evidence type="ECO:0000256" key="5">
    <source>
        <dbReference type="ARBA" id="ARBA00022694"/>
    </source>
</evidence>
<dbReference type="NCBIfam" id="TIGR00150">
    <property type="entry name" value="T6A_YjeE"/>
    <property type="match status" value="1"/>
</dbReference>
<dbReference type="InterPro" id="IPR003442">
    <property type="entry name" value="T6A_TsaE"/>
</dbReference>
<evidence type="ECO:0000256" key="1">
    <source>
        <dbReference type="ARBA" id="ARBA00004496"/>
    </source>
</evidence>
<evidence type="ECO:0000256" key="6">
    <source>
        <dbReference type="ARBA" id="ARBA00022723"/>
    </source>
</evidence>
<evidence type="ECO:0000256" key="2">
    <source>
        <dbReference type="ARBA" id="ARBA00007599"/>
    </source>
</evidence>
<dbReference type="EMBL" id="MEUJ01000011">
    <property type="protein sequence ID" value="OGC39285.1"/>
    <property type="molecule type" value="Genomic_DNA"/>
</dbReference>
<dbReference type="Gene3D" id="3.40.50.300">
    <property type="entry name" value="P-loop containing nucleotide triphosphate hydrolases"/>
    <property type="match status" value="1"/>
</dbReference>
<keyword evidence="6" id="KW-0479">Metal-binding</keyword>
<dbReference type="InterPro" id="IPR027417">
    <property type="entry name" value="P-loop_NTPase"/>
</dbReference>
<keyword evidence="5" id="KW-0819">tRNA processing</keyword>
<comment type="caution">
    <text evidence="12">The sequence shown here is derived from an EMBL/GenBank/DDBJ whole genome shotgun (WGS) entry which is preliminary data.</text>
</comment>
<dbReference type="Proteomes" id="UP000179242">
    <property type="component" value="Unassembled WGS sequence"/>
</dbReference>
<evidence type="ECO:0000256" key="10">
    <source>
        <dbReference type="ARBA" id="ARBA00032441"/>
    </source>
</evidence>
<name>A0A1F4U2S9_UNCSA</name>
<accession>A0A1F4U2S9</accession>
<dbReference type="GO" id="GO:0005524">
    <property type="term" value="F:ATP binding"/>
    <property type="evidence" value="ECO:0007669"/>
    <property type="project" value="UniProtKB-KW"/>
</dbReference>
<evidence type="ECO:0000256" key="11">
    <source>
        <dbReference type="SAM" id="MobiDB-lite"/>
    </source>
</evidence>
<keyword evidence="7" id="KW-0547">Nucleotide-binding</keyword>
<dbReference type="AlphaFoldDB" id="A0A1F4U2S9"/>
<protein>
    <recommendedName>
        <fullName evidence="3">tRNA threonylcarbamoyladenosine biosynthesis protein TsaE</fullName>
    </recommendedName>
    <alternativeName>
        <fullName evidence="10">t(6)A37 threonylcarbamoyladenosine biosynthesis protein TsaE</fullName>
    </alternativeName>
</protein>
<dbReference type="GO" id="GO:0016740">
    <property type="term" value="F:transferase activity"/>
    <property type="evidence" value="ECO:0007669"/>
    <property type="project" value="UniProtKB-KW"/>
</dbReference>
<sequence length="147" mass="16601">MTIYRDSKKSKGPSTTTTNVGETKRLGKELAKTLKNHDILALSGDLGAGKTTLIQGICEGLGIKDYVTSPSFTIINEYNGKLPVFHIDLYRLEEIESIKDLGIEEYFQKDGIIIIEWAERMFDLLPKKALKIKIEVIDENTRNIVRD</sequence>
<evidence type="ECO:0000313" key="13">
    <source>
        <dbReference type="Proteomes" id="UP000179242"/>
    </source>
</evidence>
<evidence type="ECO:0000256" key="4">
    <source>
        <dbReference type="ARBA" id="ARBA00022490"/>
    </source>
</evidence>
<dbReference type="GO" id="GO:0046872">
    <property type="term" value="F:metal ion binding"/>
    <property type="evidence" value="ECO:0007669"/>
    <property type="project" value="UniProtKB-KW"/>
</dbReference>
<dbReference type="Pfam" id="PF02367">
    <property type="entry name" value="TsaE"/>
    <property type="match status" value="1"/>
</dbReference>
<evidence type="ECO:0000256" key="7">
    <source>
        <dbReference type="ARBA" id="ARBA00022741"/>
    </source>
</evidence>
<evidence type="ECO:0000313" key="12">
    <source>
        <dbReference type="EMBL" id="OGC39285.1"/>
    </source>
</evidence>
<comment type="subcellular location">
    <subcellularLocation>
        <location evidence="1">Cytoplasm</location>
    </subcellularLocation>
</comment>
<dbReference type="PANTHER" id="PTHR33540">
    <property type="entry name" value="TRNA THREONYLCARBAMOYLADENOSINE BIOSYNTHESIS PROTEIN TSAE"/>
    <property type="match status" value="1"/>
</dbReference>
<evidence type="ECO:0000256" key="9">
    <source>
        <dbReference type="ARBA" id="ARBA00022842"/>
    </source>
</evidence>
<keyword evidence="9" id="KW-0460">Magnesium</keyword>
<dbReference type="GO" id="GO:0002949">
    <property type="term" value="P:tRNA threonylcarbamoyladenosine modification"/>
    <property type="evidence" value="ECO:0007669"/>
    <property type="project" value="InterPro"/>
</dbReference>
<comment type="similarity">
    <text evidence="2">Belongs to the TsaE family.</text>
</comment>
<evidence type="ECO:0000256" key="3">
    <source>
        <dbReference type="ARBA" id="ARBA00019010"/>
    </source>
</evidence>
<feature type="region of interest" description="Disordered" evidence="11">
    <location>
        <begin position="1"/>
        <end position="22"/>
    </location>
</feature>